<evidence type="ECO:0000313" key="2">
    <source>
        <dbReference type="Proteomes" id="UP000007305"/>
    </source>
</evidence>
<evidence type="ECO:0000313" key="1">
    <source>
        <dbReference type="EnsemblPlants" id="Zm00001eb030900_P001"/>
    </source>
</evidence>
<dbReference type="EnsemblPlants" id="Zm00001eb030900_T001">
    <property type="protein sequence ID" value="Zm00001eb030900_P001"/>
    <property type="gene ID" value="Zm00001eb030900"/>
</dbReference>
<accession>A0A804LRF3</accession>
<protein>
    <submittedName>
        <fullName evidence="1">Uncharacterized protein</fullName>
    </submittedName>
</protein>
<proteinExistence type="predicted"/>
<dbReference type="AlphaFoldDB" id="A0A804LRF3"/>
<organism evidence="1 2">
    <name type="scientific">Zea mays</name>
    <name type="common">Maize</name>
    <dbReference type="NCBI Taxonomy" id="4577"/>
    <lineage>
        <taxon>Eukaryota</taxon>
        <taxon>Viridiplantae</taxon>
        <taxon>Streptophyta</taxon>
        <taxon>Embryophyta</taxon>
        <taxon>Tracheophyta</taxon>
        <taxon>Spermatophyta</taxon>
        <taxon>Magnoliopsida</taxon>
        <taxon>Liliopsida</taxon>
        <taxon>Poales</taxon>
        <taxon>Poaceae</taxon>
        <taxon>PACMAD clade</taxon>
        <taxon>Panicoideae</taxon>
        <taxon>Andropogonodae</taxon>
        <taxon>Andropogoneae</taxon>
        <taxon>Tripsacinae</taxon>
        <taxon>Zea</taxon>
    </lineage>
</organism>
<dbReference type="InParanoid" id="A0A804LRF3"/>
<dbReference type="Gramene" id="Zm00001eb030900_T001">
    <property type="protein sequence ID" value="Zm00001eb030900_P001"/>
    <property type="gene ID" value="Zm00001eb030900"/>
</dbReference>
<dbReference type="Proteomes" id="UP000007305">
    <property type="component" value="Chromosome 1"/>
</dbReference>
<reference evidence="1" key="3">
    <citation type="submission" date="2021-05" db="UniProtKB">
        <authorList>
            <consortium name="EnsemblPlants"/>
        </authorList>
    </citation>
    <scope>IDENTIFICATION</scope>
    <source>
        <strain evidence="1">cv. B73</strain>
    </source>
</reference>
<sequence>MPSLHYSIMLFPLQDIECLVANYASQILSYQSSTPLYHPIPVLDPGFKTCGARFFILSQSTQSSQILRRGLNIFQKTCVSPQLVARSTTALFKNSNSQCISRAQGACALVS</sequence>
<reference evidence="2" key="1">
    <citation type="submission" date="2015-12" db="EMBL/GenBank/DDBJ databases">
        <title>Update maize B73 reference genome by single molecule sequencing technologies.</title>
        <authorList>
            <consortium name="Maize Genome Sequencing Project"/>
            <person name="Ware D."/>
        </authorList>
    </citation>
    <scope>NUCLEOTIDE SEQUENCE [LARGE SCALE GENOMIC DNA]</scope>
    <source>
        <strain evidence="2">cv. B73</strain>
    </source>
</reference>
<reference evidence="1" key="2">
    <citation type="submission" date="2019-07" db="EMBL/GenBank/DDBJ databases">
        <authorList>
            <person name="Seetharam A."/>
            <person name="Woodhouse M."/>
            <person name="Cannon E."/>
        </authorList>
    </citation>
    <scope>NUCLEOTIDE SEQUENCE [LARGE SCALE GENOMIC DNA]</scope>
    <source>
        <strain evidence="1">cv. B73</strain>
    </source>
</reference>
<keyword evidence="2" id="KW-1185">Reference proteome</keyword>
<name>A0A804LRF3_MAIZE</name>